<comment type="caution">
    <text evidence="1">The sequence shown here is derived from an EMBL/GenBank/DDBJ whole genome shotgun (WGS) entry which is preliminary data.</text>
</comment>
<protein>
    <submittedName>
        <fullName evidence="1">Type II toxin-antitoxin system ParD family antitoxin</fullName>
    </submittedName>
</protein>
<dbReference type="EMBL" id="QQTP01000013">
    <property type="protein sequence ID" value="RDJ21322.1"/>
    <property type="molecule type" value="Genomic_DNA"/>
</dbReference>
<dbReference type="RefSeq" id="WP_114831383.1">
    <property type="nucleotide sequence ID" value="NZ_QQTO01000020.1"/>
</dbReference>
<dbReference type="InterPro" id="IPR010985">
    <property type="entry name" value="Ribbon_hlx_hlx"/>
</dbReference>
<keyword evidence="2" id="KW-1185">Reference proteome</keyword>
<dbReference type="GO" id="GO:0006355">
    <property type="term" value="P:regulation of DNA-templated transcription"/>
    <property type="evidence" value="ECO:0007669"/>
    <property type="project" value="InterPro"/>
</dbReference>
<accession>A0A370L188</accession>
<sequence>MTITLPAELATLVRAELEQGAYASGTDIVHEALRQRYKAKKLQELNEALDIGIADLDAGRSSPLDQAFQDIRRAIAAK</sequence>
<evidence type="ECO:0000313" key="2">
    <source>
        <dbReference type="Proteomes" id="UP000255207"/>
    </source>
</evidence>
<evidence type="ECO:0000313" key="1">
    <source>
        <dbReference type="EMBL" id="RDJ21322.1"/>
    </source>
</evidence>
<proteinExistence type="predicted"/>
<name>A0A370L188_9HYPH</name>
<dbReference type="Proteomes" id="UP000255207">
    <property type="component" value="Unassembled WGS sequence"/>
</dbReference>
<dbReference type="InterPro" id="IPR038296">
    <property type="entry name" value="ParD_sf"/>
</dbReference>
<organism evidence="1 2">
    <name type="scientific">Bosea caraganae</name>
    <dbReference type="NCBI Taxonomy" id="2763117"/>
    <lineage>
        <taxon>Bacteria</taxon>
        <taxon>Pseudomonadati</taxon>
        <taxon>Pseudomonadota</taxon>
        <taxon>Alphaproteobacteria</taxon>
        <taxon>Hyphomicrobiales</taxon>
        <taxon>Boseaceae</taxon>
        <taxon>Bosea</taxon>
    </lineage>
</organism>
<gene>
    <name evidence="1" type="ORF">DWE98_21640</name>
</gene>
<dbReference type="SUPFAM" id="SSF47598">
    <property type="entry name" value="Ribbon-helix-helix"/>
    <property type="match status" value="1"/>
</dbReference>
<reference evidence="2" key="1">
    <citation type="submission" date="2018-07" db="EMBL/GenBank/DDBJ databases">
        <authorList>
            <person name="Safronova V.I."/>
            <person name="Chirak E.R."/>
            <person name="Sazanova A.L."/>
        </authorList>
    </citation>
    <scope>NUCLEOTIDE SEQUENCE [LARGE SCALE GENOMIC DNA]</scope>
    <source>
        <strain evidence="2">RCAM04685</strain>
    </source>
</reference>
<dbReference type="Gene3D" id="6.10.10.120">
    <property type="entry name" value="Antitoxin ParD1-like"/>
    <property type="match status" value="1"/>
</dbReference>
<dbReference type="AlphaFoldDB" id="A0A370L188"/>